<evidence type="ECO:0000256" key="5">
    <source>
        <dbReference type="ARBA" id="ARBA00022989"/>
    </source>
</evidence>
<protein>
    <recommendedName>
        <fullName evidence="7">TRAP transporter large permease protein</fullName>
    </recommendedName>
</protein>
<comment type="caution">
    <text evidence="9">The sequence shown here is derived from an EMBL/GenBank/DDBJ whole genome shotgun (WGS) entry which is preliminary data.</text>
</comment>
<evidence type="ECO:0000256" key="2">
    <source>
        <dbReference type="ARBA" id="ARBA00022475"/>
    </source>
</evidence>
<feature type="transmembrane region" description="Helical" evidence="7">
    <location>
        <begin position="79"/>
        <end position="97"/>
    </location>
</feature>
<feature type="transmembrane region" description="Helical" evidence="7">
    <location>
        <begin position="103"/>
        <end position="124"/>
    </location>
</feature>
<feature type="transmembrane region" description="Helical" evidence="7">
    <location>
        <begin position="169"/>
        <end position="195"/>
    </location>
</feature>
<dbReference type="RefSeq" id="WP_189516751.1">
    <property type="nucleotide sequence ID" value="NZ_BMZM01000002.1"/>
</dbReference>
<comment type="function">
    <text evidence="7">Part of the tripartite ATP-independent periplasmic (TRAP) transport system.</text>
</comment>
<comment type="subcellular location">
    <subcellularLocation>
        <location evidence="1 7">Cell inner membrane</location>
        <topology evidence="1 7">Multi-pass membrane protein</topology>
    </subcellularLocation>
</comment>
<feature type="transmembrane region" description="Helical" evidence="7">
    <location>
        <begin position="136"/>
        <end position="163"/>
    </location>
</feature>
<keyword evidence="10" id="KW-1185">Reference proteome</keyword>
<dbReference type="Pfam" id="PF06808">
    <property type="entry name" value="DctM"/>
    <property type="match status" value="1"/>
</dbReference>
<organism evidence="9 10">
    <name type="scientific">Kushneria pakistanensis</name>
    <dbReference type="NCBI Taxonomy" id="1508770"/>
    <lineage>
        <taxon>Bacteria</taxon>
        <taxon>Pseudomonadati</taxon>
        <taxon>Pseudomonadota</taxon>
        <taxon>Gammaproteobacteria</taxon>
        <taxon>Oceanospirillales</taxon>
        <taxon>Halomonadaceae</taxon>
        <taxon>Kushneria</taxon>
    </lineage>
</organism>
<gene>
    <name evidence="9" type="ORF">GCM10010082_15090</name>
</gene>
<evidence type="ECO:0000256" key="6">
    <source>
        <dbReference type="ARBA" id="ARBA00023136"/>
    </source>
</evidence>
<keyword evidence="3 7" id="KW-0997">Cell inner membrane</keyword>
<evidence type="ECO:0000256" key="3">
    <source>
        <dbReference type="ARBA" id="ARBA00022519"/>
    </source>
</evidence>
<dbReference type="EMBL" id="BMZM01000002">
    <property type="protein sequence ID" value="GHC23733.1"/>
    <property type="molecule type" value="Genomic_DNA"/>
</dbReference>
<evidence type="ECO:0000313" key="9">
    <source>
        <dbReference type="EMBL" id="GHC23733.1"/>
    </source>
</evidence>
<evidence type="ECO:0000256" key="4">
    <source>
        <dbReference type="ARBA" id="ARBA00022692"/>
    </source>
</evidence>
<keyword evidence="5 7" id="KW-1133">Transmembrane helix</keyword>
<sequence>MNMLVVIPALFALVLINVPIAVAIGVVAVVGIIVAQGFDSLVNVPLALFTGATSFPLVAIPLFILAGALMNTTGLSKRLINFVSALIGFVRGGLAMVNVGVSMFFAEISGSAVADVAATGSILIPEMKKRRYNANFAAAITSSSASLAIIIPPSLSMILYGAIAETSIIKLFVAGIVPGILGGVLLAGCCYYYAVKYNLPREESFSLSRLGKAFREAFWALLLPVVILGSIFSGFVTATEGAGIAVLAALVIGGCIYREFDLKLLYRAVLDGVVQTAVVMLLVATSAILGVYLTEMQIPQQLARGILDITQNPILVLALLNILLLILGMFLHGAAAIILVVPIVMPLIHQIGVDPIQFGLILTLNLAIGQQTPPVASVLATSCSIAKTDMWQTTRVNLPMIGALFVLLMIVTYMPFMTLGVVEWFYPSAN</sequence>
<comment type="caution">
    <text evidence="7">Lacks conserved residue(s) required for the propagation of feature annotation.</text>
</comment>
<dbReference type="NCBIfam" id="TIGR00786">
    <property type="entry name" value="dctM"/>
    <property type="match status" value="1"/>
</dbReference>
<keyword evidence="2" id="KW-1003">Cell membrane</keyword>
<feature type="transmembrane region" description="Helical" evidence="7">
    <location>
        <begin position="400"/>
        <end position="426"/>
    </location>
</feature>
<dbReference type="InterPro" id="IPR010656">
    <property type="entry name" value="DctM"/>
</dbReference>
<evidence type="ECO:0000256" key="7">
    <source>
        <dbReference type="RuleBase" id="RU369079"/>
    </source>
</evidence>
<comment type="subunit">
    <text evidence="7">The complex comprises the extracytoplasmic solute receptor protein and the two transmembrane proteins.</text>
</comment>
<feature type="transmembrane region" description="Helical" evidence="7">
    <location>
        <begin position="47"/>
        <end position="67"/>
    </location>
</feature>
<evidence type="ECO:0000313" key="10">
    <source>
        <dbReference type="Proteomes" id="UP000604243"/>
    </source>
</evidence>
<feature type="transmembrane region" description="Helical" evidence="7">
    <location>
        <begin position="314"/>
        <end position="341"/>
    </location>
</feature>
<name>A0ABQ3FGQ2_9GAMM</name>
<keyword evidence="4 7" id="KW-0812">Transmembrane</keyword>
<dbReference type="PANTHER" id="PTHR33362:SF2">
    <property type="entry name" value="TRAP TRANSPORTER LARGE PERMEASE PROTEIN"/>
    <property type="match status" value="1"/>
</dbReference>
<feature type="transmembrane region" description="Helical" evidence="7">
    <location>
        <begin position="216"/>
        <end position="236"/>
    </location>
</feature>
<dbReference type="Proteomes" id="UP000604243">
    <property type="component" value="Unassembled WGS sequence"/>
</dbReference>
<feature type="transmembrane region" description="Helical" evidence="7">
    <location>
        <begin position="272"/>
        <end position="294"/>
    </location>
</feature>
<keyword evidence="7" id="KW-0813">Transport</keyword>
<evidence type="ECO:0000256" key="1">
    <source>
        <dbReference type="ARBA" id="ARBA00004429"/>
    </source>
</evidence>
<proteinExistence type="inferred from homology"/>
<dbReference type="PIRSF" id="PIRSF006066">
    <property type="entry name" value="HI0050"/>
    <property type="match status" value="1"/>
</dbReference>
<dbReference type="InterPro" id="IPR004681">
    <property type="entry name" value="TRAP_DctM"/>
</dbReference>
<keyword evidence="6 7" id="KW-0472">Membrane</keyword>
<comment type="similarity">
    <text evidence="7">Belongs to the TRAP transporter large permease family.</text>
</comment>
<reference evidence="10" key="1">
    <citation type="journal article" date="2019" name="Int. J. Syst. Evol. Microbiol.">
        <title>The Global Catalogue of Microorganisms (GCM) 10K type strain sequencing project: providing services to taxonomists for standard genome sequencing and annotation.</title>
        <authorList>
            <consortium name="The Broad Institute Genomics Platform"/>
            <consortium name="The Broad Institute Genome Sequencing Center for Infectious Disease"/>
            <person name="Wu L."/>
            <person name="Ma J."/>
        </authorList>
    </citation>
    <scope>NUCLEOTIDE SEQUENCE [LARGE SCALE GENOMIC DNA]</scope>
    <source>
        <strain evidence="10">KCTC 42082</strain>
    </source>
</reference>
<feature type="domain" description="TRAP C4-dicarboxylate transport system permease DctM subunit" evidence="8">
    <location>
        <begin position="9"/>
        <end position="415"/>
    </location>
</feature>
<evidence type="ECO:0000259" key="8">
    <source>
        <dbReference type="Pfam" id="PF06808"/>
    </source>
</evidence>
<accession>A0ABQ3FGQ2</accession>
<dbReference type="PANTHER" id="PTHR33362">
    <property type="entry name" value="SIALIC ACID TRAP TRANSPORTER PERMEASE PROTEIN SIAT-RELATED"/>
    <property type="match status" value="1"/>
</dbReference>